<reference evidence="2 3" key="1">
    <citation type="submission" date="2020-09" db="EMBL/GenBank/DDBJ databases">
        <title>De no assembly of potato wild relative species, Solanum commersonii.</title>
        <authorList>
            <person name="Cho K."/>
        </authorList>
    </citation>
    <scope>NUCLEOTIDE SEQUENCE [LARGE SCALE GENOMIC DNA]</scope>
    <source>
        <strain evidence="2">LZ3.2</strain>
        <tissue evidence="2">Leaf</tissue>
    </source>
</reference>
<evidence type="ECO:0000313" key="3">
    <source>
        <dbReference type="Proteomes" id="UP000824120"/>
    </source>
</evidence>
<evidence type="ECO:0000256" key="1">
    <source>
        <dbReference type="SAM" id="MobiDB-lite"/>
    </source>
</evidence>
<organism evidence="2 3">
    <name type="scientific">Solanum commersonii</name>
    <name type="common">Commerson's wild potato</name>
    <name type="synonym">Commerson's nightshade</name>
    <dbReference type="NCBI Taxonomy" id="4109"/>
    <lineage>
        <taxon>Eukaryota</taxon>
        <taxon>Viridiplantae</taxon>
        <taxon>Streptophyta</taxon>
        <taxon>Embryophyta</taxon>
        <taxon>Tracheophyta</taxon>
        <taxon>Spermatophyta</taxon>
        <taxon>Magnoliopsida</taxon>
        <taxon>eudicotyledons</taxon>
        <taxon>Gunneridae</taxon>
        <taxon>Pentapetalae</taxon>
        <taxon>asterids</taxon>
        <taxon>lamiids</taxon>
        <taxon>Solanales</taxon>
        <taxon>Solanaceae</taxon>
        <taxon>Solanoideae</taxon>
        <taxon>Solaneae</taxon>
        <taxon>Solanum</taxon>
    </lineage>
</organism>
<comment type="caution">
    <text evidence="2">The sequence shown here is derived from an EMBL/GenBank/DDBJ whole genome shotgun (WGS) entry which is preliminary data.</text>
</comment>
<dbReference type="EMBL" id="JACXVP010000011">
    <property type="protein sequence ID" value="KAG5576344.1"/>
    <property type="molecule type" value="Genomic_DNA"/>
</dbReference>
<dbReference type="Proteomes" id="UP000824120">
    <property type="component" value="Chromosome 11"/>
</dbReference>
<evidence type="ECO:0000313" key="2">
    <source>
        <dbReference type="EMBL" id="KAG5576344.1"/>
    </source>
</evidence>
<dbReference type="OrthoDB" id="10495425at2759"/>
<feature type="region of interest" description="Disordered" evidence="1">
    <location>
        <begin position="51"/>
        <end position="87"/>
    </location>
</feature>
<dbReference type="AlphaFoldDB" id="A0A9J5WMT1"/>
<proteinExistence type="predicted"/>
<name>A0A9J5WMT1_SOLCO</name>
<feature type="compositionally biased region" description="Low complexity" evidence="1">
    <location>
        <begin position="53"/>
        <end position="74"/>
    </location>
</feature>
<gene>
    <name evidence="2" type="ORF">H5410_056478</name>
</gene>
<sequence>MKTHLPPKARNESIKGETTLMEANHEHSSIFVPRLLQWKDILSKLKFLDNPTRRSSSNRKSSWSPSTSCPSRLVPRPPSSSKTLEEAEDDDIISVAYNSKGKVTGVNFSGNVPKVFYQYIPSSPTANEMDPPKEKPAWLGMLKTGKDFEPNLDIIHEQWIHPDN</sequence>
<protein>
    <submittedName>
        <fullName evidence="2">Uncharacterized protein</fullName>
    </submittedName>
</protein>
<accession>A0A9J5WMT1</accession>
<keyword evidence="3" id="KW-1185">Reference proteome</keyword>